<evidence type="ECO:0000313" key="2">
    <source>
        <dbReference type="Proteomes" id="UP000002861"/>
    </source>
</evidence>
<dbReference type="STRING" id="435590.BVU_3914"/>
<dbReference type="PaxDb" id="435590-BVU_3914"/>
<dbReference type="AlphaFoldDB" id="A6L753"/>
<name>A6L753_PHOV8</name>
<proteinExistence type="predicted"/>
<dbReference type="Proteomes" id="UP000002861">
    <property type="component" value="Chromosome"/>
</dbReference>
<evidence type="ECO:0000313" key="1">
    <source>
        <dbReference type="EMBL" id="ABR41517.1"/>
    </source>
</evidence>
<dbReference type="HOGENOM" id="CLU_1773717_0_0_10"/>
<dbReference type="KEGG" id="bvu:BVU_3914"/>
<organism evidence="1 2">
    <name type="scientific">Phocaeicola vulgatus (strain ATCC 8482 / DSM 1447 / JCM 5826 / CCUG 4940 / NBRC 14291 / NCTC 11154)</name>
    <name type="common">Bacteroides vulgatus</name>
    <dbReference type="NCBI Taxonomy" id="435590"/>
    <lineage>
        <taxon>Bacteria</taxon>
        <taxon>Pseudomonadati</taxon>
        <taxon>Bacteroidota</taxon>
        <taxon>Bacteroidia</taxon>
        <taxon>Bacteroidales</taxon>
        <taxon>Bacteroidaceae</taxon>
        <taxon>Phocaeicola</taxon>
    </lineage>
</organism>
<accession>A6L753</accession>
<gene>
    <name evidence="1" type="ordered locus">BVU_3914</name>
</gene>
<reference evidence="1 2" key="1">
    <citation type="journal article" date="2007" name="PLoS Biol.">
        <title>Evolution of symbiotic bacteria in the distal human intestine.</title>
        <authorList>
            <person name="Xu J."/>
            <person name="Mahowald M.A."/>
            <person name="Ley R.E."/>
            <person name="Lozupone C.A."/>
            <person name="Hamady M."/>
            <person name="Martens E.C."/>
            <person name="Henrissat B."/>
            <person name="Coutinho P.M."/>
            <person name="Minx P."/>
            <person name="Latreille P."/>
            <person name="Cordum H."/>
            <person name="Van Brunt A."/>
            <person name="Kim K."/>
            <person name="Fulton R.S."/>
            <person name="Fulton L.A."/>
            <person name="Clifton S.W."/>
            <person name="Wilson R.K."/>
            <person name="Knight R.D."/>
            <person name="Gordon J.I."/>
        </authorList>
    </citation>
    <scope>NUCLEOTIDE SEQUENCE [LARGE SCALE GENOMIC DNA]</scope>
    <source>
        <strain evidence="2">ATCC 8482 / DSM 1447 / JCM 5826 / CCUG 4940 / NBRC 14291 / NCTC 11154</strain>
    </source>
</reference>
<sequence>MNDTNGANWVYISDWRHSCHFHSHISTLPIFQCDCQQEPVVHLPYRLRNRGSHSFYLAALHHNPLSRLPYRPHNQLYLSRHIGTATQATAHLLQLLPEVRIIVNPILQLTVSHLRIQIREITQGQFGAAIRAYLKILHTFHTFYLLP</sequence>
<dbReference type="EMBL" id="CP000139">
    <property type="protein sequence ID" value="ABR41517.1"/>
    <property type="molecule type" value="Genomic_DNA"/>
</dbReference>
<protein>
    <submittedName>
        <fullName evidence="1">Uncharacterized protein</fullName>
    </submittedName>
</protein>